<sequence>MTMHIDNVLVKDINEDSAFGVRIYCTYLQDIKSSFRFRLTFWVLNQAASIPTPLANFQCTDLTCSSRPRHGSLWLCMDETSNRAPSVRKPHEVASDPSRHKQAALELSGRQCVESASGTFRAAVDGGSGAFTAHFQYKLFPFETGSAFLSTRRRKELQTSFSSSRNSFIWHFTLN</sequence>
<dbReference type="AlphaFoldDB" id="A0AAV4WD42"/>
<reference evidence="1 2" key="1">
    <citation type="submission" date="2021-06" db="EMBL/GenBank/DDBJ databases">
        <title>Caerostris extrusa draft genome.</title>
        <authorList>
            <person name="Kono N."/>
            <person name="Arakawa K."/>
        </authorList>
    </citation>
    <scope>NUCLEOTIDE SEQUENCE [LARGE SCALE GENOMIC DNA]</scope>
</reference>
<comment type="caution">
    <text evidence="1">The sequence shown here is derived from an EMBL/GenBank/DDBJ whole genome shotgun (WGS) entry which is preliminary data.</text>
</comment>
<dbReference type="EMBL" id="BPLR01016039">
    <property type="protein sequence ID" value="GIY80677.1"/>
    <property type="molecule type" value="Genomic_DNA"/>
</dbReference>
<evidence type="ECO:0000313" key="2">
    <source>
        <dbReference type="Proteomes" id="UP001054945"/>
    </source>
</evidence>
<accession>A0AAV4WD42</accession>
<evidence type="ECO:0000313" key="1">
    <source>
        <dbReference type="EMBL" id="GIY80677.1"/>
    </source>
</evidence>
<organism evidence="1 2">
    <name type="scientific">Caerostris extrusa</name>
    <name type="common">Bark spider</name>
    <name type="synonym">Caerostris bankana</name>
    <dbReference type="NCBI Taxonomy" id="172846"/>
    <lineage>
        <taxon>Eukaryota</taxon>
        <taxon>Metazoa</taxon>
        <taxon>Ecdysozoa</taxon>
        <taxon>Arthropoda</taxon>
        <taxon>Chelicerata</taxon>
        <taxon>Arachnida</taxon>
        <taxon>Araneae</taxon>
        <taxon>Araneomorphae</taxon>
        <taxon>Entelegynae</taxon>
        <taxon>Araneoidea</taxon>
        <taxon>Araneidae</taxon>
        <taxon>Caerostris</taxon>
    </lineage>
</organism>
<keyword evidence="2" id="KW-1185">Reference proteome</keyword>
<proteinExistence type="predicted"/>
<dbReference type="Proteomes" id="UP001054945">
    <property type="component" value="Unassembled WGS sequence"/>
</dbReference>
<gene>
    <name evidence="1" type="ORF">CEXT_648911</name>
</gene>
<name>A0AAV4WD42_CAEEX</name>
<protein>
    <submittedName>
        <fullName evidence="1">Uncharacterized protein</fullName>
    </submittedName>
</protein>